<feature type="region of interest" description="Disordered" evidence="1">
    <location>
        <begin position="103"/>
        <end position="126"/>
    </location>
</feature>
<dbReference type="OrthoDB" id="7872495at2759"/>
<protein>
    <submittedName>
        <fullName evidence="3">GH21946</fullName>
    </submittedName>
</protein>
<dbReference type="Proteomes" id="UP000001070">
    <property type="component" value="Unassembled WGS sequence"/>
</dbReference>
<dbReference type="AlphaFoldDB" id="B4J8R2"/>
<dbReference type="HOGENOM" id="CLU_154087_0_0_1"/>
<organism evidence="4">
    <name type="scientific">Drosophila grimshawi</name>
    <name type="common">Hawaiian fruit fly</name>
    <name type="synonym">Idiomyia grimshawi</name>
    <dbReference type="NCBI Taxonomy" id="7222"/>
    <lineage>
        <taxon>Eukaryota</taxon>
        <taxon>Metazoa</taxon>
        <taxon>Ecdysozoa</taxon>
        <taxon>Arthropoda</taxon>
        <taxon>Hexapoda</taxon>
        <taxon>Insecta</taxon>
        <taxon>Pterygota</taxon>
        <taxon>Neoptera</taxon>
        <taxon>Endopterygota</taxon>
        <taxon>Diptera</taxon>
        <taxon>Brachycera</taxon>
        <taxon>Muscomorpha</taxon>
        <taxon>Ephydroidea</taxon>
        <taxon>Drosophilidae</taxon>
        <taxon>Drosophila</taxon>
        <taxon>Hawaiian Drosophila</taxon>
    </lineage>
</organism>
<feature type="chain" id="PRO_5002808563" evidence="2">
    <location>
        <begin position="21"/>
        <end position="126"/>
    </location>
</feature>
<keyword evidence="4" id="KW-1185">Reference proteome</keyword>
<reference evidence="3 4" key="1">
    <citation type="journal article" date="2007" name="Nature">
        <title>Evolution of genes and genomes on the Drosophila phylogeny.</title>
        <authorList>
            <consortium name="Drosophila 12 Genomes Consortium"/>
            <person name="Clark A.G."/>
            <person name="Eisen M.B."/>
            <person name="Smith D.R."/>
            <person name="Bergman C.M."/>
            <person name="Oliver B."/>
            <person name="Markow T.A."/>
            <person name="Kaufman T.C."/>
            <person name="Kellis M."/>
            <person name="Gelbart W."/>
            <person name="Iyer V.N."/>
            <person name="Pollard D.A."/>
            <person name="Sackton T.B."/>
            <person name="Larracuente A.M."/>
            <person name="Singh N.D."/>
            <person name="Abad J.P."/>
            <person name="Abt D.N."/>
            <person name="Adryan B."/>
            <person name="Aguade M."/>
            <person name="Akashi H."/>
            <person name="Anderson W.W."/>
            <person name="Aquadro C.F."/>
            <person name="Ardell D.H."/>
            <person name="Arguello R."/>
            <person name="Artieri C.G."/>
            <person name="Barbash D.A."/>
            <person name="Barker D."/>
            <person name="Barsanti P."/>
            <person name="Batterham P."/>
            <person name="Batzoglou S."/>
            <person name="Begun D."/>
            <person name="Bhutkar A."/>
            <person name="Blanco E."/>
            <person name="Bosak S.A."/>
            <person name="Bradley R.K."/>
            <person name="Brand A.D."/>
            <person name="Brent M.R."/>
            <person name="Brooks A.N."/>
            <person name="Brown R.H."/>
            <person name="Butlin R.K."/>
            <person name="Caggese C."/>
            <person name="Calvi B.R."/>
            <person name="Bernardo de Carvalho A."/>
            <person name="Caspi A."/>
            <person name="Castrezana S."/>
            <person name="Celniker S.E."/>
            <person name="Chang J.L."/>
            <person name="Chapple C."/>
            <person name="Chatterji S."/>
            <person name="Chinwalla A."/>
            <person name="Civetta A."/>
            <person name="Clifton S.W."/>
            <person name="Comeron J.M."/>
            <person name="Costello J.C."/>
            <person name="Coyne J.A."/>
            <person name="Daub J."/>
            <person name="David R.G."/>
            <person name="Delcher A.L."/>
            <person name="Delehaunty K."/>
            <person name="Do C.B."/>
            <person name="Ebling H."/>
            <person name="Edwards K."/>
            <person name="Eickbush T."/>
            <person name="Evans J.D."/>
            <person name="Filipski A."/>
            <person name="Findeiss S."/>
            <person name="Freyhult E."/>
            <person name="Fulton L."/>
            <person name="Fulton R."/>
            <person name="Garcia A.C."/>
            <person name="Gardiner A."/>
            <person name="Garfield D.A."/>
            <person name="Garvin B.E."/>
            <person name="Gibson G."/>
            <person name="Gilbert D."/>
            <person name="Gnerre S."/>
            <person name="Godfrey J."/>
            <person name="Good R."/>
            <person name="Gotea V."/>
            <person name="Gravely B."/>
            <person name="Greenberg A.J."/>
            <person name="Griffiths-Jones S."/>
            <person name="Gross S."/>
            <person name="Guigo R."/>
            <person name="Gustafson E.A."/>
            <person name="Haerty W."/>
            <person name="Hahn M.W."/>
            <person name="Halligan D.L."/>
            <person name="Halpern A.L."/>
            <person name="Halter G.M."/>
            <person name="Han M.V."/>
            <person name="Heger A."/>
            <person name="Hillier L."/>
            <person name="Hinrichs A.S."/>
            <person name="Holmes I."/>
            <person name="Hoskins R.A."/>
            <person name="Hubisz M.J."/>
            <person name="Hultmark D."/>
            <person name="Huntley M.A."/>
            <person name="Jaffe D.B."/>
            <person name="Jagadeeshan S."/>
            <person name="Jeck W.R."/>
            <person name="Johnson J."/>
            <person name="Jones C.D."/>
            <person name="Jordan W.C."/>
            <person name="Karpen G.H."/>
            <person name="Kataoka E."/>
            <person name="Keightley P.D."/>
            <person name="Kheradpour P."/>
            <person name="Kirkness E.F."/>
            <person name="Koerich L.B."/>
            <person name="Kristiansen K."/>
            <person name="Kudrna D."/>
            <person name="Kulathinal R.J."/>
            <person name="Kumar S."/>
            <person name="Kwok R."/>
            <person name="Lander E."/>
            <person name="Langley C.H."/>
            <person name="Lapoint R."/>
            <person name="Lazzaro B.P."/>
            <person name="Lee S.J."/>
            <person name="Levesque L."/>
            <person name="Li R."/>
            <person name="Lin C.F."/>
            <person name="Lin M.F."/>
            <person name="Lindblad-Toh K."/>
            <person name="Llopart A."/>
            <person name="Long M."/>
            <person name="Low L."/>
            <person name="Lozovsky E."/>
            <person name="Lu J."/>
            <person name="Luo M."/>
            <person name="Machado C.A."/>
            <person name="Makalowski W."/>
            <person name="Marzo M."/>
            <person name="Matsuda M."/>
            <person name="Matzkin L."/>
            <person name="McAllister B."/>
            <person name="McBride C.S."/>
            <person name="McKernan B."/>
            <person name="McKernan K."/>
            <person name="Mendez-Lago M."/>
            <person name="Minx P."/>
            <person name="Mollenhauer M.U."/>
            <person name="Montooth K."/>
            <person name="Mount S.M."/>
            <person name="Mu X."/>
            <person name="Myers E."/>
            <person name="Negre B."/>
            <person name="Newfeld S."/>
            <person name="Nielsen R."/>
            <person name="Noor M.A."/>
            <person name="O'Grady P."/>
            <person name="Pachter L."/>
            <person name="Papaceit M."/>
            <person name="Parisi M.J."/>
            <person name="Parisi M."/>
            <person name="Parts L."/>
            <person name="Pedersen J.S."/>
            <person name="Pesole G."/>
            <person name="Phillippy A.M."/>
            <person name="Ponting C.P."/>
            <person name="Pop M."/>
            <person name="Porcelli D."/>
            <person name="Powell J.R."/>
            <person name="Prohaska S."/>
            <person name="Pruitt K."/>
            <person name="Puig M."/>
            <person name="Quesneville H."/>
            <person name="Ram K.R."/>
            <person name="Rand D."/>
            <person name="Rasmussen M.D."/>
            <person name="Reed L.K."/>
            <person name="Reenan R."/>
            <person name="Reily A."/>
            <person name="Remington K.A."/>
            <person name="Rieger T.T."/>
            <person name="Ritchie M.G."/>
            <person name="Robin C."/>
            <person name="Rogers Y.H."/>
            <person name="Rohde C."/>
            <person name="Rozas J."/>
            <person name="Rubenfield M.J."/>
            <person name="Ruiz A."/>
            <person name="Russo S."/>
            <person name="Salzberg S.L."/>
            <person name="Sanchez-Gracia A."/>
            <person name="Saranga D.J."/>
            <person name="Sato H."/>
            <person name="Schaeffer S.W."/>
            <person name="Schatz M.C."/>
            <person name="Schlenke T."/>
            <person name="Schwartz R."/>
            <person name="Segarra C."/>
            <person name="Singh R.S."/>
            <person name="Sirot L."/>
            <person name="Sirota M."/>
            <person name="Sisneros N.B."/>
            <person name="Smith C.D."/>
            <person name="Smith T.F."/>
            <person name="Spieth J."/>
            <person name="Stage D.E."/>
            <person name="Stark A."/>
            <person name="Stephan W."/>
            <person name="Strausberg R.L."/>
            <person name="Strempel S."/>
            <person name="Sturgill D."/>
            <person name="Sutton G."/>
            <person name="Sutton G.G."/>
            <person name="Tao W."/>
            <person name="Teichmann S."/>
            <person name="Tobari Y.N."/>
            <person name="Tomimura Y."/>
            <person name="Tsolas J.M."/>
            <person name="Valente V.L."/>
            <person name="Venter E."/>
            <person name="Venter J.C."/>
            <person name="Vicario S."/>
            <person name="Vieira F.G."/>
            <person name="Vilella A.J."/>
            <person name="Villasante A."/>
            <person name="Walenz B."/>
            <person name="Wang J."/>
            <person name="Wasserman M."/>
            <person name="Watts T."/>
            <person name="Wilson D."/>
            <person name="Wilson R.K."/>
            <person name="Wing R.A."/>
            <person name="Wolfner M.F."/>
            <person name="Wong A."/>
            <person name="Wong G.K."/>
            <person name="Wu C.I."/>
            <person name="Wu G."/>
            <person name="Yamamoto D."/>
            <person name="Yang H.P."/>
            <person name="Yang S.P."/>
            <person name="Yorke J.A."/>
            <person name="Yoshida K."/>
            <person name="Zdobnov E."/>
            <person name="Zhang P."/>
            <person name="Zhang Y."/>
            <person name="Zimin A.V."/>
            <person name="Baldwin J."/>
            <person name="Abdouelleil A."/>
            <person name="Abdulkadir J."/>
            <person name="Abebe A."/>
            <person name="Abera B."/>
            <person name="Abreu J."/>
            <person name="Acer S.C."/>
            <person name="Aftuck L."/>
            <person name="Alexander A."/>
            <person name="An P."/>
            <person name="Anderson E."/>
            <person name="Anderson S."/>
            <person name="Arachi H."/>
            <person name="Azer M."/>
            <person name="Bachantsang P."/>
            <person name="Barry A."/>
            <person name="Bayul T."/>
            <person name="Berlin A."/>
            <person name="Bessette D."/>
            <person name="Bloom T."/>
            <person name="Blye J."/>
            <person name="Boguslavskiy L."/>
            <person name="Bonnet C."/>
            <person name="Boukhgalter B."/>
            <person name="Bourzgui I."/>
            <person name="Brown A."/>
            <person name="Cahill P."/>
            <person name="Channer S."/>
            <person name="Cheshatsang Y."/>
            <person name="Chuda L."/>
            <person name="Citroen M."/>
            <person name="Collymore A."/>
            <person name="Cooke P."/>
            <person name="Costello M."/>
            <person name="D'Aco K."/>
            <person name="Daza R."/>
            <person name="De Haan G."/>
            <person name="DeGray S."/>
            <person name="DeMaso C."/>
            <person name="Dhargay N."/>
            <person name="Dooley K."/>
            <person name="Dooley E."/>
            <person name="Doricent M."/>
            <person name="Dorje P."/>
            <person name="Dorjee K."/>
            <person name="Dupes A."/>
            <person name="Elong R."/>
            <person name="Falk J."/>
            <person name="Farina A."/>
            <person name="Faro S."/>
            <person name="Ferguson D."/>
            <person name="Fisher S."/>
            <person name="Foley C.D."/>
            <person name="Franke A."/>
            <person name="Friedrich D."/>
            <person name="Gadbois L."/>
            <person name="Gearin G."/>
            <person name="Gearin C.R."/>
            <person name="Giannoukos G."/>
            <person name="Goode T."/>
            <person name="Graham J."/>
            <person name="Grandbois E."/>
            <person name="Grewal S."/>
            <person name="Gyaltsen K."/>
            <person name="Hafez N."/>
            <person name="Hagos B."/>
            <person name="Hall J."/>
            <person name="Henson C."/>
            <person name="Hollinger A."/>
            <person name="Honan T."/>
            <person name="Huard M.D."/>
            <person name="Hughes L."/>
            <person name="Hurhula B."/>
            <person name="Husby M.E."/>
            <person name="Kamat A."/>
            <person name="Kanga B."/>
            <person name="Kashin S."/>
            <person name="Khazanovich D."/>
            <person name="Kisner P."/>
            <person name="Lance K."/>
            <person name="Lara M."/>
            <person name="Lee W."/>
            <person name="Lennon N."/>
            <person name="Letendre F."/>
            <person name="LeVine R."/>
            <person name="Lipovsky A."/>
            <person name="Liu X."/>
            <person name="Liu J."/>
            <person name="Liu S."/>
            <person name="Lokyitsang T."/>
            <person name="Lokyitsang Y."/>
            <person name="Lubonja R."/>
            <person name="Lui A."/>
            <person name="MacDonald P."/>
            <person name="Magnisalis V."/>
            <person name="Maru K."/>
            <person name="Matthews C."/>
            <person name="McCusker W."/>
            <person name="McDonough S."/>
            <person name="Mehta T."/>
            <person name="Meldrim J."/>
            <person name="Meneus L."/>
            <person name="Mihai O."/>
            <person name="Mihalev A."/>
            <person name="Mihova T."/>
            <person name="Mittelman R."/>
            <person name="Mlenga V."/>
            <person name="Montmayeur A."/>
            <person name="Mulrain L."/>
            <person name="Navidi A."/>
            <person name="Naylor J."/>
            <person name="Negash T."/>
            <person name="Nguyen T."/>
            <person name="Nguyen N."/>
            <person name="Nicol R."/>
            <person name="Norbu C."/>
            <person name="Norbu N."/>
            <person name="Novod N."/>
            <person name="O'Neill B."/>
            <person name="Osman S."/>
            <person name="Markiewicz E."/>
            <person name="Oyono O.L."/>
            <person name="Patti C."/>
            <person name="Phunkhang P."/>
            <person name="Pierre F."/>
            <person name="Priest M."/>
            <person name="Raghuraman S."/>
            <person name="Rege F."/>
            <person name="Reyes R."/>
            <person name="Rise C."/>
            <person name="Rogov P."/>
            <person name="Ross K."/>
            <person name="Ryan E."/>
            <person name="Settipalli S."/>
            <person name="Shea T."/>
            <person name="Sherpa N."/>
            <person name="Shi L."/>
            <person name="Shih D."/>
            <person name="Sparrow T."/>
            <person name="Spaulding J."/>
            <person name="Stalker J."/>
            <person name="Stange-Thomann N."/>
            <person name="Stavropoulos S."/>
            <person name="Stone C."/>
            <person name="Strader C."/>
            <person name="Tesfaye S."/>
            <person name="Thomson T."/>
            <person name="Thoulutsang Y."/>
            <person name="Thoulutsang D."/>
            <person name="Topham K."/>
            <person name="Topping I."/>
            <person name="Tsamla T."/>
            <person name="Vassiliev H."/>
            <person name="Vo A."/>
            <person name="Wangchuk T."/>
            <person name="Wangdi T."/>
            <person name="Weiand M."/>
            <person name="Wilkinson J."/>
            <person name="Wilson A."/>
            <person name="Yadav S."/>
            <person name="Young G."/>
            <person name="Yu Q."/>
            <person name="Zembek L."/>
            <person name="Zhong D."/>
            <person name="Zimmer A."/>
            <person name="Zwirko Z."/>
            <person name="Jaffe D.B."/>
            <person name="Alvarez P."/>
            <person name="Brockman W."/>
            <person name="Butler J."/>
            <person name="Chin C."/>
            <person name="Gnerre S."/>
            <person name="Grabherr M."/>
            <person name="Kleber M."/>
            <person name="Mauceli E."/>
            <person name="MacCallum I."/>
        </authorList>
    </citation>
    <scope>NUCLEOTIDE SEQUENCE [LARGE SCALE GENOMIC DNA]</scope>
    <source>
        <strain evidence="4">Tucson 15287-2541.00</strain>
    </source>
</reference>
<sequence length="126" mass="12083">MKQFVVLALTLCMALAFVCGHPTPLEEQEPQLTLDDVDAKPVNDVAGSRTARGFCCGGGGGYGGFPGGGFGGGGYGGYPGGGYGGFGGFPRGGYGGFGRRGGYGGGSASASASASASGGGYGGYGK</sequence>
<evidence type="ECO:0000256" key="1">
    <source>
        <dbReference type="SAM" id="MobiDB-lite"/>
    </source>
</evidence>
<dbReference type="GO" id="GO:0050829">
    <property type="term" value="P:defense response to Gram-negative bacterium"/>
    <property type="evidence" value="ECO:0007669"/>
    <property type="project" value="EnsemblMetazoa"/>
</dbReference>
<feature type="compositionally biased region" description="Gly residues" evidence="1">
    <location>
        <begin position="117"/>
        <end position="126"/>
    </location>
</feature>
<feature type="signal peptide" evidence="2">
    <location>
        <begin position="1"/>
        <end position="20"/>
    </location>
</feature>
<evidence type="ECO:0000256" key="2">
    <source>
        <dbReference type="SAM" id="SignalP"/>
    </source>
</evidence>
<accession>B4J8R2</accession>
<proteinExistence type="predicted"/>
<dbReference type="GO" id="GO:0005615">
    <property type="term" value="C:extracellular space"/>
    <property type="evidence" value="ECO:0007669"/>
    <property type="project" value="EnsemblMetazoa"/>
</dbReference>
<name>B4J8R2_DROGR</name>
<evidence type="ECO:0000313" key="4">
    <source>
        <dbReference type="Proteomes" id="UP000001070"/>
    </source>
</evidence>
<dbReference type="eggNOG" id="ENOG502T3JT">
    <property type="taxonomic scope" value="Eukaryota"/>
</dbReference>
<dbReference type="KEGG" id="dgr:6559108"/>
<evidence type="ECO:0000313" key="3">
    <source>
        <dbReference type="EMBL" id="EDW02352.1"/>
    </source>
</evidence>
<dbReference type="InParanoid" id="B4J8R2"/>
<gene>
    <name evidence="3" type="primary">Dgri\GH21946</name>
    <name evidence="3" type="ORF">Dgri_GH21946</name>
</gene>
<keyword evidence="2" id="KW-0732">Signal</keyword>
<dbReference type="STRING" id="7222.B4J8R2"/>
<dbReference type="GO" id="GO:0051607">
    <property type="term" value="P:defense response to virus"/>
    <property type="evidence" value="ECO:0007669"/>
    <property type="project" value="EnsemblMetazoa"/>
</dbReference>
<dbReference type="EMBL" id="CH916367">
    <property type="protein sequence ID" value="EDW02352.1"/>
    <property type="molecule type" value="Genomic_DNA"/>
</dbReference>
<dbReference type="OMA" id="FCCGGGF"/>
<dbReference type="GO" id="GO:0050830">
    <property type="term" value="P:defense response to Gram-positive bacterium"/>
    <property type="evidence" value="ECO:0007669"/>
    <property type="project" value="EnsemblMetazoa"/>
</dbReference>